<evidence type="ECO:0000313" key="6">
    <source>
        <dbReference type="Proteomes" id="UP000308705"/>
    </source>
</evidence>
<protein>
    <submittedName>
        <fullName evidence="5">LytR family transcriptional regulator</fullName>
    </submittedName>
</protein>
<dbReference type="Pfam" id="PF03816">
    <property type="entry name" value="LytR_cpsA_psr"/>
    <property type="match status" value="1"/>
</dbReference>
<feature type="transmembrane region" description="Helical" evidence="3">
    <location>
        <begin position="68"/>
        <end position="90"/>
    </location>
</feature>
<feature type="transmembrane region" description="Helical" evidence="3">
    <location>
        <begin position="37"/>
        <end position="56"/>
    </location>
</feature>
<keyword evidence="6" id="KW-1185">Reference proteome</keyword>
<evidence type="ECO:0000259" key="4">
    <source>
        <dbReference type="Pfam" id="PF03816"/>
    </source>
</evidence>
<dbReference type="AlphaFoldDB" id="A0A4U3LQ48"/>
<dbReference type="PANTHER" id="PTHR33392">
    <property type="entry name" value="POLYISOPRENYL-TEICHOIC ACID--PEPTIDOGLYCAN TEICHOIC ACID TRANSFERASE TAGU"/>
    <property type="match status" value="1"/>
</dbReference>
<comment type="similarity">
    <text evidence="1">Belongs to the LytR/CpsA/Psr (LCP) family.</text>
</comment>
<evidence type="ECO:0000256" key="3">
    <source>
        <dbReference type="SAM" id="Phobius"/>
    </source>
</evidence>
<feature type="domain" description="Cell envelope-related transcriptional attenuator" evidence="4">
    <location>
        <begin position="173"/>
        <end position="348"/>
    </location>
</feature>
<dbReference type="PANTHER" id="PTHR33392:SF6">
    <property type="entry name" value="POLYISOPRENYL-TEICHOIC ACID--PEPTIDOGLYCAN TEICHOIC ACID TRANSFERASE TAGU"/>
    <property type="match status" value="1"/>
</dbReference>
<feature type="compositionally biased region" description="Low complexity" evidence="2">
    <location>
        <begin position="427"/>
        <end position="437"/>
    </location>
</feature>
<keyword evidence="3" id="KW-0812">Transmembrane</keyword>
<feature type="transmembrane region" description="Helical" evidence="3">
    <location>
        <begin position="102"/>
        <end position="121"/>
    </location>
</feature>
<sequence>MGVRKPGQVIGWVALSVLFPGVAHLRAGWRRTGASVLAVYLSGVAVVITVAALAGADLAGRLIGRLGLLAVMSGTLGVAWFVLVVHSYVVLRPGRLSAPGQLISGALTGVLAVGSALPFGLTAHYAAVSQRTIDGLFRNSGEMPTGEPFGGRDRVNILLLGGDLAGNRVGVRTDSINVASVDVRTGHTVMFGLPRNLEGVRFPEGSPMYNQFPFGFRLPSGPDGSREDLLFSVWEYADQHPEVFGGRTGMGPATLKETVGEILGLRVDWYTLVNIGGFAKIIDAIGGLELTVDRNVVYGRRNEGLIPAGTRRLTGEQALWFARSRTFSDDYARMKRQKCVFAALLAQAEPATVLTHFTEIAGATEGLLETDIPGPMLEHLVPLAAKAKKAGVTSVQFVPPMISTASPDWTLIRNTAARALTGGGGASSSSPKAPKLAEGCAPVAP</sequence>
<evidence type="ECO:0000313" key="5">
    <source>
        <dbReference type="EMBL" id="TKK77244.1"/>
    </source>
</evidence>
<name>A0A4U3LQ48_9ACTN</name>
<dbReference type="InterPro" id="IPR004474">
    <property type="entry name" value="LytR_CpsA_psr"/>
</dbReference>
<evidence type="ECO:0000256" key="1">
    <source>
        <dbReference type="ARBA" id="ARBA00006068"/>
    </source>
</evidence>
<dbReference type="Gene3D" id="3.40.630.190">
    <property type="entry name" value="LCP protein"/>
    <property type="match status" value="1"/>
</dbReference>
<reference evidence="5 6" key="1">
    <citation type="submission" date="2019-04" db="EMBL/GenBank/DDBJ databases">
        <title>Herbidospora sp. NEAU-GS14.nov., a novel actinomycete isolated from soil.</title>
        <authorList>
            <person name="Han L."/>
        </authorList>
    </citation>
    <scope>NUCLEOTIDE SEQUENCE [LARGE SCALE GENOMIC DNA]</scope>
    <source>
        <strain evidence="5 6">NEAU-GS14</strain>
    </source>
</reference>
<keyword evidence="3" id="KW-0472">Membrane</keyword>
<dbReference type="OrthoDB" id="3573673at2"/>
<dbReference type="EMBL" id="SZQA01000079">
    <property type="protein sequence ID" value="TKK77244.1"/>
    <property type="molecule type" value="Genomic_DNA"/>
</dbReference>
<comment type="caution">
    <text evidence="5">The sequence shown here is derived from an EMBL/GenBank/DDBJ whole genome shotgun (WGS) entry which is preliminary data.</text>
</comment>
<dbReference type="NCBIfam" id="TIGR00350">
    <property type="entry name" value="lytR_cpsA_psr"/>
    <property type="match status" value="1"/>
</dbReference>
<feature type="transmembrane region" description="Helical" evidence="3">
    <location>
        <begin position="6"/>
        <end position="25"/>
    </location>
</feature>
<accession>A0A4U3LQ48</accession>
<keyword evidence="3" id="KW-1133">Transmembrane helix</keyword>
<evidence type="ECO:0000256" key="2">
    <source>
        <dbReference type="SAM" id="MobiDB-lite"/>
    </source>
</evidence>
<gene>
    <name evidence="5" type="ORF">FDA94_38120</name>
</gene>
<dbReference type="Proteomes" id="UP000308705">
    <property type="component" value="Unassembled WGS sequence"/>
</dbReference>
<feature type="region of interest" description="Disordered" evidence="2">
    <location>
        <begin position="421"/>
        <end position="445"/>
    </location>
</feature>
<organism evidence="5 6">
    <name type="scientific">Herbidospora galbida</name>
    <dbReference type="NCBI Taxonomy" id="2575442"/>
    <lineage>
        <taxon>Bacteria</taxon>
        <taxon>Bacillati</taxon>
        <taxon>Actinomycetota</taxon>
        <taxon>Actinomycetes</taxon>
        <taxon>Streptosporangiales</taxon>
        <taxon>Streptosporangiaceae</taxon>
        <taxon>Herbidospora</taxon>
    </lineage>
</organism>
<proteinExistence type="inferred from homology"/>
<dbReference type="InterPro" id="IPR050922">
    <property type="entry name" value="LytR/CpsA/Psr_CW_biosynth"/>
</dbReference>